<dbReference type="AlphaFoldDB" id="A0A7V8JPL6"/>
<protein>
    <submittedName>
        <fullName evidence="1">Uncharacterized protein</fullName>
    </submittedName>
</protein>
<sequence length="57" mass="6441">MIDFIDRKLLERGFPSYWHLKQDDYPPSALDACEGFSNQPAPAGFFTPEGDRDAPPL</sequence>
<evidence type="ECO:0000313" key="2">
    <source>
        <dbReference type="Proteomes" id="UP000461670"/>
    </source>
</evidence>
<dbReference type="EMBL" id="WNDQ01000050">
    <property type="protein sequence ID" value="KAF1019660.1"/>
    <property type="molecule type" value="Genomic_DNA"/>
</dbReference>
<accession>A0A7V8JPL6</accession>
<gene>
    <name evidence="1" type="ORF">GAK30_02976</name>
</gene>
<dbReference type="Proteomes" id="UP000461670">
    <property type="component" value="Unassembled WGS sequence"/>
</dbReference>
<name>A0A7V8JPL6_9BURK</name>
<comment type="caution">
    <text evidence="1">The sequence shown here is derived from an EMBL/GenBank/DDBJ whole genome shotgun (WGS) entry which is preliminary data.</text>
</comment>
<organism evidence="1 2">
    <name type="scientific">Paracidovorax wautersii</name>
    <dbReference type="NCBI Taxonomy" id="1177982"/>
    <lineage>
        <taxon>Bacteria</taxon>
        <taxon>Pseudomonadati</taxon>
        <taxon>Pseudomonadota</taxon>
        <taxon>Betaproteobacteria</taxon>
        <taxon>Burkholderiales</taxon>
        <taxon>Comamonadaceae</taxon>
        <taxon>Paracidovorax</taxon>
    </lineage>
</organism>
<proteinExistence type="predicted"/>
<evidence type="ECO:0000313" key="1">
    <source>
        <dbReference type="EMBL" id="KAF1019660.1"/>
    </source>
</evidence>
<reference evidence="2" key="1">
    <citation type="journal article" date="2020" name="MBio">
        <title>Horizontal gene transfer to a defensive symbiont with a reduced genome amongst a multipartite beetle microbiome.</title>
        <authorList>
            <person name="Waterworth S.C."/>
            <person name="Florez L.V."/>
            <person name="Rees E.R."/>
            <person name="Hertweck C."/>
            <person name="Kaltenpoth M."/>
            <person name="Kwan J.C."/>
        </authorList>
    </citation>
    <scope>NUCLEOTIDE SEQUENCE [LARGE SCALE GENOMIC DNA]</scope>
</reference>